<dbReference type="SUPFAM" id="SSF63992">
    <property type="entry name" value="Dipeptide transport protein"/>
    <property type="match status" value="1"/>
</dbReference>
<name>A0ABX0FL10_9BURK</name>
<organism evidence="1 2">
    <name type="scientific">Duganella aceris</name>
    <dbReference type="NCBI Taxonomy" id="2703883"/>
    <lineage>
        <taxon>Bacteria</taxon>
        <taxon>Pseudomonadati</taxon>
        <taxon>Pseudomonadota</taxon>
        <taxon>Betaproteobacteria</taxon>
        <taxon>Burkholderiales</taxon>
        <taxon>Oxalobacteraceae</taxon>
        <taxon>Telluria group</taxon>
        <taxon>Duganella</taxon>
    </lineage>
</organism>
<gene>
    <name evidence="1" type="ORF">GW587_13300</name>
</gene>
<dbReference type="Proteomes" id="UP000666369">
    <property type="component" value="Unassembled WGS sequence"/>
</dbReference>
<dbReference type="PIRSF" id="PIRSF015853">
    <property type="entry name" value="Pep_DppA"/>
    <property type="match status" value="1"/>
</dbReference>
<protein>
    <submittedName>
        <fullName evidence="1">M55 family metallopeptidase</fullName>
    </submittedName>
</protein>
<dbReference type="InterPro" id="IPR027476">
    <property type="entry name" value="DppA_N"/>
</dbReference>
<evidence type="ECO:0000313" key="2">
    <source>
        <dbReference type="Proteomes" id="UP000666369"/>
    </source>
</evidence>
<dbReference type="RefSeq" id="WP_166103492.1">
    <property type="nucleotide sequence ID" value="NZ_JAADJT010000005.1"/>
</dbReference>
<proteinExistence type="predicted"/>
<sequence>MRLYISADIEGIAAVVSRDQLAPGKFEFESARDWMTAAVLAACDTARELGAEAIVVSDSHGTGQNIRAELMPDYVELVRSWPRPLGMMQGIEVGRYDGALLIGYHAGGSNPAGTLSHTMSGEFFHEVRLNGVVVPEAGISAAIAGHFGVPVLMLAGDDVAVAEATALLGDIASATLKTSTGWLSAMVPPPQEAERRLRAGVRDAIGRIGQVAPYAMSGPVTLEIRLRTRLMAEWLALVNGIERLDAYTIRYRADDMIGISRFLMFLTSIRKAIE</sequence>
<dbReference type="CDD" id="cd08663">
    <property type="entry name" value="DAP_dppA_1"/>
    <property type="match status" value="1"/>
</dbReference>
<evidence type="ECO:0000313" key="1">
    <source>
        <dbReference type="EMBL" id="NGZ85228.1"/>
    </source>
</evidence>
<dbReference type="Gene3D" id="3.40.50.10780">
    <property type="entry name" value="Dipeptide transport protein"/>
    <property type="match status" value="1"/>
</dbReference>
<keyword evidence="2" id="KW-1185">Reference proteome</keyword>
<dbReference type="EMBL" id="JAADJT010000005">
    <property type="protein sequence ID" value="NGZ85228.1"/>
    <property type="molecule type" value="Genomic_DNA"/>
</dbReference>
<dbReference type="Gene3D" id="3.30.1360.130">
    <property type="entry name" value="Dipeptide transport protein"/>
    <property type="match status" value="1"/>
</dbReference>
<accession>A0ABX0FL10</accession>
<reference evidence="2" key="1">
    <citation type="submission" date="2023-07" db="EMBL/GenBank/DDBJ databases">
        <title>Duganella aceri sp. nov., isolated from tree sap.</title>
        <authorList>
            <person name="Kim I.S."/>
        </authorList>
    </citation>
    <scope>NUCLEOTIDE SEQUENCE [LARGE SCALE GENOMIC DNA]</scope>
    <source>
        <strain evidence="2">SAP-35</strain>
    </source>
</reference>
<dbReference type="InterPro" id="IPR036177">
    <property type="entry name" value="Peptidase_M55_sf"/>
</dbReference>
<comment type="caution">
    <text evidence="1">The sequence shown here is derived from an EMBL/GenBank/DDBJ whole genome shotgun (WGS) entry which is preliminary data.</text>
</comment>
<dbReference type="Pfam" id="PF04951">
    <property type="entry name" value="Peptidase_M55"/>
    <property type="match status" value="1"/>
</dbReference>
<dbReference type="InterPro" id="IPR007035">
    <property type="entry name" value="Peptidase_M55"/>
</dbReference>